<gene>
    <name evidence="1" type="ORF">IE077_003759</name>
</gene>
<reference evidence="1 2" key="1">
    <citation type="journal article" date="2020" name="bioRxiv">
        <title>Metabolic contributions of an alphaproteobacterial endosymbiont in the apicomplexan Cardiosporidium cionae.</title>
        <authorList>
            <person name="Hunter E.S."/>
            <person name="Paight C.J."/>
            <person name="Lane C.E."/>
        </authorList>
    </citation>
    <scope>NUCLEOTIDE SEQUENCE [LARGE SCALE GENOMIC DNA]</scope>
    <source>
        <strain evidence="1">ESH_2018</strain>
    </source>
</reference>
<keyword evidence="2" id="KW-1185">Reference proteome</keyword>
<evidence type="ECO:0000313" key="2">
    <source>
        <dbReference type="Proteomes" id="UP000823046"/>
    </source>
</evidence>
<dbReference type="EMBL" id="JADAQX010000534">
    <property type="protein sequence ID" value="KAF8819963.1"/>
    <property type="molecule type" value="Genomic_DNA"/>
</dbReference>
<comment type="caution">
    <text evidence="1">The sequence shown here is derived from an EMBL/GenBank/DDBJ whole genome shotgun (WGS) entry which is preliminary data.</text>
</comment>
<dbReference type="Proteomes" id="UP000823046">
    <property type="component" value="Unassembled WGS sequence"/>
</dbReference>
<name>A0ABQ7J7N6_9APIC</name>
<feature type="non-terminal residue" evidence="1">
    <location>
        <position position="1"/>
    </location>
</feature>
<accession>A0ABQ7J7N6</accession>
<evidence type="ECO:0000313" key="1">
    <source>
        <dbReference type="EMBL" id="KAF8819963.1"/>
    </source>
</evidence>
<sequence length="261" mass="29430">LWNTVAEKFWAGKIAVMSKCRAKNFYFLFNLLANEAVFPAYMYIGNLTEPLAQGEYNDKKEHLFVDYVTDFSKICPVSSTYLKNINLGVINPWYPANQLVDLVRLVGRQPDGGNIYLGKTLLRDSLKFPTAGDITIGFWSIVNYDNSSVPLSLRNESAWTLDSMDRSFHYFHAGLHETSKQFFRLNELLLNPGVAIARIADNTMQKPNGMISLSGVSTQNNFALAGVPRPAYKSIQPSVSEIPYYYTLSGRAEKIDKQSTR</sequence>
<proteinExistence type="predicted"/>
<protein>
    <submittedName>
        <fullName evidence="1">Uncharacterized protein</fullName>
    </submittedName>
</protein>
<organism evidence="1 2">
    <name type="scientific">Cardiosporidium cionae</name>
    <dbReference type="NCBI Taxonomy" id="476202"/>
    <lineage>
        <taxon>Eukaryota</taxon>
        <taxon>Sar</taxon>
        <taxon>Alveolata</taxon>
        <taxon>Apicomplexa</taxon>
        <taxon>Aconoidasida</taxon>
        <taxon>Nephromycida</taxon>
        <taxon>Cardiosporidium</taxon>
    </lineage>
</organism>